<dbReference type="SUPFAM" id="SSF57701">
    <property type="entry name" value="Zn2/Cys6 DNA-binding domain"/>
    <property type="match status" value="1"/>
</dbReference>
<reference evidence="4 5" key="1">
    <citation type="submission" date="2016-04" db="EMBL/GenBank/DDBJ databases">
        <title>A degradative enzymes factory behind the ericoid mycorrhizal symbiosis.</title>
        <authorList>
            <consortium name="DOE Joint Genome Institute"/>
            <person name="Martino E."/>
            <person name="Morin E."/>
            <person name="Grelet G."/>
            <person name="Kuo A."/>
            <person name="Kohler A."/>
            <person name="Daghino S."/>
            <person name="Barry K."/>
            <person name="Choi C."/>
            <person name="Cichocki N."/>
            <person name="Clum A."/>
            <person name="Copeland A."/>
            <person name="Hainaut M."/>
            <person name="Haridas S."/>
            <person name="Labutti K."/>
            <person name="Lindquist E."/>
            <person name="Lipzen A."/>
            <person name="Khouja H.-R."/>
            <person name="Murat C."/>
            <person name="Ohm R."/>
            <person name="Olson A."/>
            <person name="Spatafora J."/>
            <person name="Veneault-Fourrey C."/>
            <person name="Henrissat B."/>
            <person name="Grigoriev I."/>
            <person name="Martin F."/>
            <person name="Perotto S."/>
        </authorList>
    </citation>
    <scope>NUCLEOTIDE SEQUENCE [LARGE SCALE GENOMIC DNA]</scope>
    <source>
        <strain evidence="4 5">F</strain>
    </source>
</reference>
<evidence type="ECO:0000259" key="3">
    <source>
        <dbReference type="PROSITE" id="PS50048"/>
    </source>
</evidence>
<feature type="domain" description="Zn(2)-C6 fungal-type" evidence="3">
    <location>
        <begin position="18"/>
        <end position="48"/>
    </location>
</feature>
<evidence type="ECO:0000313" key="4">
    <source>
        <dbReference type="EMBL" id="PMD43757.1"/>
    </source>
</evidence>
<keyword evidence="1" id="KW-0539">Nucleus</keyword>
<dbReference type="Pfam" id="PF00172">
    <property type="entry name" value="Zn_clus"/>
    <property type="match status" value="1"/>
</dbReference>
<keyword evidence="5" id="KW-1185">Reference proteome</keyword>
<sequence length="593" mass="66501">MQGKKSAPRRSHKKSRNGCKTCVRRHIRCDESLPRCNNCAYRNLPCHYASSSRDGFTDHQGTSFSDESFGPTVSGHDRLSHGRIIPVYNHPAESKFLGPVIHSSPEMVSVDPFDSMPVATNPHILSPSSYFSMISLSSLIPQPSVDDRAIGLFVSQYVLGNSRAFGYLDIFYAMPNMDDHLSACIRAVSLASFAEEARSTDLSRKAWLQYGSSLRLTNLALQSPKLATKDSTLLAIFLLDLFEKITAKEDLRSMASITEHVKGASKLVYLRGTKQFSSPIGLRMFMQLSSMLMISSALCRTRLPEEFIVLRKYIKRFFNASDPLWLVLEQMVRYVGLLADIKEGILSDPREIMAAAMEQDDQCASLSKTMASRWPYEIVFTNDTVAAYEGVYHEYSIDYNVLRTWNSLRGGRILLNEIIREQYFVGCLTFPLFDSIEHRLWFQLATDNIADISSEICGCIPQFCTAMPRLSTAHESPIGWPASPSSFSSGSETADQRSPASPSSSSSGSETSDQKFTYIEQASAYSLIYSLYVIGRSPGSPEKLRHWAIDRLCYIGYYFGLKDALMVADLLEQHADLDPWLVCRRLGIFNIPM</sequence>
<gene>
    <name evidence="4" type="ORF">L207DRAFT_455996</name>
</gene>
<dbReference type="PANTHER" id="PTHR38791:SF1">
    <property type="entry name" value="TRANSCRIPTION FACTOR, PUTATIVE-RELATED"/>
    <property type="match status" value="1"/>
</dbReference>
<dbReference type="SMART" id="SM00066">
    <property type="entry name" value="GAL4"/>
    <property type="match status" value="1"/>
</dbReference>
<proteinExistence type="predicted"/>
<organism evidence="4 5">
    <name type="scientific">Hyaloscypha variabilis (strain UAMH 11265 / GT02V1 / F)</name>
    <name type="common">Meliniomyces variabilis</name>
    <dbReference type="NCBI Taxonomy" id="1149755"/>
    <lineage>
        <taxon>Eukaryota</taxon>
        <taxon>Fungi</taxon>
        <taxon>Dikarya</taxon>
        <taxon>Ascomycota</taxon>
        <taxon>Pezizomycotina</taxon>
        <taxon>Leotiomycetes</taxon>
        <taxon>Helotiales</taxon>
        <taxon>Hyaloscyphaceae</taxon>
        <taxon>Hyaloscypha</taxon>
        <taxon>Hyaloscypha variabilis</taxon>
    </lineage>
</organism>
<dbReference type="PROSITE" id="PS50048">
    <property type="entry name" value="ZN2_CY6_FUNGAL_2"/>
    <property type="match status" value="1"/>
</dbReference>
<dbReference type="Proteomes" id="UP000235786">
    <property type="component" value="Unassembled WGS sequence"/>
</dbReference>
<dbReference type="CDD" id="cd00067">
    <property type="entry name" value="GAL4"/>
    <property type="match status" value="1"/>
</dbReference>
<feature type="region of interest" description="Disordered" evidence="2">
    <location>
        <begin position="482"/>
        <end position="512"/>
    </location>
</feature>
<dbReference type="AlphaFoldDB" id="A0A2J6RZ25"/>
<dbReference type="GO" id="GO:0008270">
    <property type="term" value="F:zinc ion binding"/>
    <property type="evidence" value="ECO:0007669"/>
    <property type="project" value="InterPro"/>
</dbReference>
<accession>A0A2J6RZ25</accession>
<dbReference type="InterPro" id="IPR036864">
    <property type="entry name" value="Zn2-C6_fun-type_DNA-bd_sf"/>
</dbReference>
<feature type="compositionally biased region" description="Low complexity" evidence="2">
    <location>
        <begin position="498"/>
        <end position="511"/>
    </location>
</feature>
<dbReference type="GO" id="GO:0000981">
    <property type="term" value="F:DNA-binding transcription factor activity, RNA polymerase II-specific"/>
    <property type="evidence" value="ECO:0007669"/>
    <property type="project" value="InterPro"/>
</dbReference>
<dbReference type="PANTHER" id="PTHR38791">
    <property type="entry name" value="ZN(II)2CYS6 TRANSCRIPTION FACTOR (EUROFUNG)-RELATED-RELATED"/>
    <property type="match status" value="1"/>
</dbReference>
<evidence type="ECO:0000313" key="5">
    <source>
        <dbReference type="Proteomes" id="UP000235786"/>
    </source>
</evidence>
<evidence type="ECO:0000256" key="1">
    <source>
        <dbReference type="ARBA" id="ARBA00023242"/>
    </source>
</evidence>
<dbReference type="OrthoDB" id="5429770at2759"/>
<dbReference type="InterPro" id="IPR053175">
    <property type="entry name" value="DHMBA_Reg_Transcription_Factor"/>
</dbReference>
<dbReference type="InterPro" id="IPR001138">
    <property type="entry name" value="Zn2Cys6_DnaBD"/>
</dbReference>
<evidence type="ECO:0000256" key="2">
    <source>
        <dbReference type="SAM" id="MobiDB-lite"/>
    </source>
</evidence>
<dbReference type="Gene3D" id="4.10.240.10">
    <property type="entry name" value="Zn(2)-C6 fungal-type DNA-binding domain"/>
    <property type="match status" value="1"/>
</dbReference>
<protein>
    <recommendedName>
        <fullName evidence="3">Zn(2)-C6 fungal-type domain-containing protein</fullName>
    </recommendedName>
</protein>
<name>A0A2J6RZ25_HYAVF</name>
<dbReference type="EMBL" id="KZ613942">
    <property type="protein sequence ID" value="PMD43757.1"/>
    <property type="molecule type" value="Genomic_DNA"/>
</dbReference>